<organism evidence="10 11">
    <name type="scientific">Hypocrea virens (strain Gv29-8 / FGSC 10586)</name>
    <name type="common">Gliocladium virens</name>
    <name type="synonym">Trichoderma virens</name>
    <dbReference type="NCBI Taxonomy" id="413071"/>
    <lineage>
        <taxon>Eukaryota</taxon>
        <taxon>Fungi</taxon>
        <taxon>Dikarya</taxon>
        <taxon>Ascomycota</taxon>
        <taxon>Pezizomycotina</taxon>
        <taxon>Sordariomycetes</taxon>
        <taxon>Hypocreomycetidae</taxon>
        <taxon>Hypocreales</taxon>
        <taxon>Hypocreaceae</taxon>
        <taxon>Trichoderma</taxon>
    </lineage>
</organism>
<dbReference type="Proteomes" id="UP000007115">
    <property type="component" value="Unassembled WGS sequence"/>
</dbReference>
<dbReference type="CDD" id="cd11058">
    <property type="entry name" value="CYP60B-like"/>
    <property type="match status" value="1"/>
</dbReference>
<keyword evidence="11" id="KW-1185">Reference proteome</keyword>
<dbReference type="PRINTS" id="PR00463">
    <property type="entry name" value="EP450I"/>
</dbReference>
<dbReference type="RefSeq" id="XP_013949971.1">
    <property type="nucleotide sequence ID" value="XM_014094496.1"/>
</dbReference>
<evidence type="ECO:0000256" key="1">
    <source>
        <dbReference type="ARBA" id="ARBA00001971"/>
    </source>
</evidence>
<dbReference type="PANTHER" id="PTHR24305">
    <property type="entry name" value="CYTOCHROME P450"/>
    <property type="match status" value="1"/>
</dbReference>
<evidence type="ECO:0000313" key="10">
    <source>
        <dbReference type="EMBL" id="EHK15778.1"/>
    </source>
</evidence>
<evidence type="ECO:0000256" key="2">
    <source>
        <dbReference type="ARBA" id="ARBA00010617"/>
    </source>
</evidence>
<dbReference type="InterPro" id="IPR017972">
    <property type="entry name" value="Cyt_P450_CS"/>
</dbReference>
<dbReference type="GeneID" id="25797694"/>
<dbReference type="SUPFAM" id="SSF48264">
    <property type="entry name" value="Cytochrome P450"/>
    <property type="match status" value="1"/>
</dbReference>
<dbReference type="EMBL" id="ABDF02000092">
    <property type="protein sequence ID" value="EHK15778.1"/>
    <property type="molecule type" value="Genomic_DNA"/>
</dbReference>
<keyword evidence="4 8" id="KW-0479">Metal-binding</keyword>
<evidence type="ECO:0000256" key="7">
    <source>
        <dbReference type="ARBA" id="ARBA00023033"/>
    </source>
</evidence>
<evidence type="ECO:0000256" key="3">
    <source>
        <dbReference type="ARBA" id="ARBA00022617"/>
    </source>
</evidence>
<evidence type="ECO:0000256" key="5">
    <source>
        <dbReference type="ARBA" id="ARBA00023002"/>
    </source>
</evidence>
<dbReference type="PROSITE" id="PS00086">
    <property type="entry name" value="CYTOCHROME_P450"/>
    <property type="match status" value="1"/>
</dbReference>
<dbReference type="InterPro" id="IPR050121">
    <property type="entry name" value="Cytochrome_P450_monoxygenase"/>
</dbReference>
<dbReference type="AlphaFoldDB" id="G9NDL2"/>
<dbReference type="HOGENOM" id="CLU_001570_14_11_1"/>
<evidence type="ECO:0000256" key="8">
    <source>
        <dbReference type="PIRSR" id="PIRSR602401-1"/>
    </source>
</evidence>
<feature type="binding site" description="axial binding residue" evidence="8">
    <location>
        <position position="457"/>
    </location>
    <ligand>
        <name>heme</name>
        <dbReference type="ChEBI" id="CHEBI:30413"/>
    </ligand>
    <ligandPart>
        <name>Fe</name>
        <dbReference type="ChEBI" id="CHEBI:18248"/>
    </ligandPart>
</feature>
<sequence length="512" mass="58653">MSSFTSPDILSHLPIEAIQPSQLLYLLPIGFVAWALYHLSIGFYNLTLHPLAGYPGPLLARSSTLWYAGALARGTIAQDLLALHDKYGDTVRITPDEISFIDPKNWKEIYGYRGGKVEMIKDPRYHDTVKPTPTILTGDYDQHNYYRKVLSAPFSEIALKKNEHILHEFVDKWVYRVKELGQNGTKRIDATDWFNFLTFDLIGYLAYGEEFNCMTNSRLHDWIEASLAMATLMTLGQAARQLPYPFDKIYKAWAIPEYVYRHTKMHRTLVEEQVNSRLGKDPKHMDFLQRMIEIYKAGNLDFPTLSEHASLLTIGGSETTATLLAGAVYFLAKDPKVYGKLTKEIRTRFADEKEMNLINLSQCKYLLGVVEESLRIYPPSPANHTRMVPQGGATLEGKHIPGGYCVSMPMYGSFNAKSNWAQPTRFAPERWTGEEPETFGRDRKEALKPFSFGPRNCLGQQLANHEVRLVIAKMAWHFDLELMSESIGWEQQTSYTFWKKLPLYVKMIPRKN</sequence>
<evidence type="ECO:0000256" key="9">
    <source>
        <dbReference type="RuleBase" id="RU000461"/>
    </source>
</evidence>
<dbReference type="STRING" id="413071.G9NDL2"/>
<dbReference type="OrthoDB" id="1470350at2759"/>
<keyword evidence="3 8" id="KW-0349">Heme</keyword>
<comment type="cofactor">
    <cofactor evidence="1 8">
        <name>heme</name>
        <dbReference type="ChEBI" id="CHEBI:30413"/>
    </cofactor>
</comment>
<dbReference type="eggNOG" id="KOG0158">
    <property type="taxonomic scope" value="Eukaryota"/>
</dbReference>
<dbReference type="OMA" id="MEQSTHI"/>
<comment type="caution">
    <text evidence="10">The sequence shown here is derived from an EMBL/GenBank/DDBJ whole genome shotgun (WGS) entry which is preliminary data.</text>
</comment>
<reference evidence="10 11" key="1">
    <citation type="journal article" date="2011" name="Genome Biol.">
        <title>Comparative genome sequence analysis underscores mycoparasitism as the ancestral life style of Trichoderma.</title>
        <authorList>
            <person name="Kubicek C.P."/>
            <person name="Herrera-Estrella A."/>
            <person name="Seidl-Seiboth V."/>
            <person name="Martinez D.A."/>
            <person name="Druzhinina I.S."/>
            <person name="Thon M."/>
            <person name="Zeilinger S."/>
            <person name="Casas-Flores S."/>
            <person name="Horwitz B.A."/>
            <person name="Mukherjee P.K."/>
            <person name="Mukherjee M."/>
            <person name="Kredics L."/>
            <person name="Alcaraz L.D."/>
            <person name="Aerts A."/>
            <person name="Antal Z."/>
            <person name="Atanasova L."/>
            <person name="Cervantes-Badillo M.G."/>
            <person name="Challacombe J."/>
            <person name="Chertkov O."/>
            <person name="McCluskey K."/>
            <person name="Coulpier F."/>
            <person name="Deshpande N."/>
            <person name="von Doehren H."/>
            <person name="Ebbole D.J."/>
            <person name="Esquivel-Naranjo E.U."/>
            <person name="Fekete E."/>
            <person name="Flipphi M."/>
            <person name="Glaser F."/>
            <person name="Gomez-Rodriguez E.Y."/>
            <person name="Gruber S."/>
            <person name="Han C."/>
            <person name="Henrissat B."/>
            <person name="Hermosa R."/>
            <person name="Hernandez-Onate M."/>
            <person name="Karaffa L."/>
            <person name="Kosti I."/>
            <person name="Le Crom S."/>
            <person name="Lindquist E."/>
            <person name="Lucas S."/>
            <person name="Luebeck M."/>
            <person name="Luebeck P.S."/>
            <person name="Margeot A."/>
            <person name="Metz B."/>
            <person name="Misra M."/>
            <person name="Nevalainen H."/>
            <person name="Omann M."/>
            <person name="Packer N."/>
            <person name="Perrone G."/>
            <person name="Uresti-Rivera E.E."/>
            <person name="Salamov A."/>
            <person name="Schmoll M."/>
            <person name="Seiboth B."/>
            <person name="Shapiro H."/>
            <person name="Sukno S."/>
            <person name="Tamayo-Ramos J.A."/>
            <person name="Tisch D."/>
            <person name="Wiest A."/>
            <person name="Wilkinson H.H."/>
            <person name="Zhang M."/>
            <person name="Coutinho P.M."/>
            <person name="Kenerley C.M."/>
            <person name="Monte E."/>
            <person name="Baker S.E."/>
            <person name="Grigoriev I.V."/>
        </authorList>
    </citation>
    <scope>NUCLEOTIDE SEQUENCE [LARGE SCALE GENOMIC DNA]</scope>
    <source>
        <strain evidence="11">Gv29-8 / FGSC 10586</strain>
    </source>
</reference>
<dbReference type="InterPro" id="IPR002401">
    <property type="entry name" value="Cyt_P450_E_grp-I"/>
</dbReference>
<dbReference type="PANTHER" id="PTHR24305:SF29">
    <property type="entry name" value="BENZOATE-PARA-HYDROXYLASE"/>
    <property type="match status" value="1"/>
</dbReference>
<dbReference type="Gene3D" id="1.10.630.10">
    <property type="entry name" value="Cytochrome P450"/>
    <property type="match status" value="1"/>
</dbReference>
<keyword evidence="6 8" id="KW-0408">Iron</keyword>
<comment type="similarity">
    <text evidence="2 9">Belongs to the cytochrome P450 family.</text>
</comment>
<dbReference type="GO" id="GO:0016705">
    <property type="term" value="F:oxidoreductase activity, acting on paired donors, with incorporation or reduction of molecular oxygen"/>
    <property type="evidence" value="ECO:0007669"/>
    <property type="project" value="InterPro"/>
</dbReference>
<dbReference type="GO" id="GO:0020037">
    <property type="term" value="F:heme binding"/>
    <property type="evidence" value="ECO:0007669"/>
    <property type="project" value="InterPro"/>
</dbReference>
<dbReference type="VEuPathDB" id="FungiDB:TRIVIDRAFT_74289"/>
<dbReference type="InParanoid" id="G9NDL2"/>
<dbReference type="Pfam" id="PF00067">
    <property type="entry name" value="p450"/>
    <property type="match status" value="1"/>
</dbReference>
<protein>
    <recommendedName>
        <fullName evidence="12">Cytochrome P450 monooxygenase</fullName>
    </recommendedName>
</protein>
<evidence type="ECO:0000313" key="11">
    <source>
        <dbReference type="Proteomes" id="UP000007115"/>
    </source>
</evidence>
<keyword evidence="7 9" id="KW-0503">Monooxygenase</keyword>
<keyword evidence="5 9" id="KW-0560">Oxidoreductase</keyword>
<dbReference type="InterPro" id="IPR001128">
    <property type="entry name" value="Cyt_P450"/>
</dbReference>
<name>G9NDL2_HYPVG</name>
<evidence type="ECO:0008006" key="12">
    <source>
        <dbReference type="Google" id="ProtNLM"/>
    </source>
</evidence>
<accession>G9NDL2</accession>
<dbReference type="PRINTS" id="PR00385">
    <property type="entry name" value="P450"/>
</dbReference>
<gene>
    <name evidence="10" type="ORF">TRIVIDRAFT_74289</name>
</gene>
<dbReference type="GO" id="GO:0005506">
    <property type="term" value="F:iron ion binding"/>
    <property type="evidence" value="ECO:0007669"/>
    <property type="project" value="InterPro"/>
</dbReference>
<evidence type="ECO:0000256" key="4">
    <source>
        <dbReference type="ARBA" id="ARBA00022723"/>
    </source>
</evidence>
<dbReference type="GO" id="GO:0004497">
    <property type="term" value="F:monooxygenase activity"/>
    <property type="evidence" value="ECO:0007669"/>
    <property type="project" value="UniProtKB-KW"/>
</dbReference>
<dbReference type="InterPro" id="IPR036396">
    <property type="entry name" value="Cyt_P450_sf"/>
</dbReference>
<evidence type="ECO:0000256" key="6">
    <source>
        <dbReference type="ARBA" id="ARBA00023004"/>
    </source>
</evidence>
<proteinExistence type="inferred from homology"/>